<dbReference type="EMBL" id="JACT01000001">
    <property type="protein sequence ID" value="KMS58723.1"/>
    <property type="molecule type" value="Genomic_DNA"/>
</dbReference>
<keyword evidence="2" id="KW-0472">Membrane</keyword>
<evidence type="ECO:0000259" key="3">
    <source>
        <dbReference type="PROSITE" id="PS50198"/>
    </source>
</evidence>
<accession>A0A0J7Y5Q7</accession>
<dbReference type="PATRIC" id="fig|1420583.3.peg.858"/>
<dbReference type="PROSITE" id="PS50198">
    <property type="entry name" value="PPIC_PPIASE_2"/>
    <property type="match status" value="1"/>
</dbReference>
<dbReference type="STRING" id="1420583.V473_04260"/>
<evidence type="ECO:0000256" key="1">
    <source>
        <dbReference type="PROSITE-ProRule" id="PRU00278"/>
    </source>
</evidence>
<keyword evidence="1" id="KW-0413">Isomerase</keyword>
<comment type="caution">
    <text evidence="4">The sequence shown here is derived from an EMBL/GenBank/DDBJ whole genome shotgun (WGS) entry which is preliminary data.</text>
</comment>
<sequence>MANGAESMDIMATCKAATSPRQWRNPMSGIDRVTRDPLFAFLLVGVALFGGYQVVQHFEKPPVIFTAEIEQAQVADLETLTGRKATAQDRARLKAEYLAEELLFREAIDRNMHLTDGETRKRLVDKVRYLIAGAPPEPNEEQLVDHYSNHLNLYRAEPRTSFTQIFRQQKPADADVLLAQLNAGETIGGEDFWLGRDFPRYGDSMVRGIFGQPFVDTLKTAPEGRWIGPIASPRGWHFVKKSESIASAMIPFPAIRDQVRQDYMIAHSNAAIQHALAGLKEKFDVEE</sequence>
<keyword evidence="2" id="KW-1133">Transmembrane helix</keyword>
<reference evidence="4 5" key="1">
    <citation type="journal article" date="2015" name="G3 (Bethesda)">
        <title>Insights into Ongoing Evolution of the Hexachlorocyclohexane Catabolic Pathway from Comparative Genomics of Ten Sphingomonadaceae Strains.</title>
        <authorList>
            <person name="Pearce S.L."/>
            <person name="Oakeshott J.G."/>
            <person name="Pandey G."/>
        </authorList>
    </citation>
    <scope>NUCLEOTIDE SEQUENCE [LARGE SCALE GENOMIC DNA]</scope>
    <source>
        <strain evidence="4 5">LL01</strain>
    </source>
</reference>
<evidence type="ECO:0000256" key="2">
    <source>
        <dbReference type="SAM" id="Phobius"/>
    </source>
</evidence>
<keyword evidence="1" id="KW-0697">Rotamase</keyword>
<dbReference type="GO" id="GO:0003755">
    <property type="term" value="F:peptidyl-prolyl cis-trans isomerase activity"/>
    <property type="evidence" value="ECO:0007669"/>
    <property type="project" value="UniProtKB-KW"/>
</dbReference>
<feature type="domain" description="PpiC" evidence="3">
    <location>
        <begin position="188"/>
        <end position="243"/>
    </location>
</feature>
<protein>
    <recommendedName>
        <fullName evidence="3">PpiC domain-containing protein</fullName>
    </recommendedName>
</protein>
<proteinExistence type="predicted"/>
<dbReference type="Proteomes" id="UP000052232">
    <property type="component" value="Unassembled WGS sequence"/>
</dbReference>
<keyword evidence="5" id="KW-1185">Reference proteome</keyword>
<keyword evidence="2" id="KW-0812">Transmembrane</keyword>
<evidence type="ECO:0000313" key="4">
    <source>
        <dbReference type="EMBL" id="KMS58723.1"/>
    </source>
</evidence>
<evidence type="ECO:0000313" key="5">
    <source>
        <dbReference type="Proteomes" id="UP000052232"/>
    </source>
</evidence>
<name>A0A0J7Y5Q7_9SPHN</name>
<gene>
    <name evidence="4" type="ORF">V473_04260</name>
</gene>
<dbReference type="Pfam" id="PF13145">
    <property type="entry name" value="Rotamase_2"/>
    <property type="match status" value="1"/>
</dbReference>
<feature type="transmembrane region" description="Helical" evidence="2">
    <location>
        <begin position="37"/>
        <end position="55"/>
    </location>
</feature>
<dbReference type="AlphaFoldDB" id="A0A0J7Y5Q7"/>
<organism evidence="4 5">
    <name type="scientific">Sphingobium cupriresistens LL01</name>
    <dbReference type="NCBI Taxonomy" id="1420583"/>
    <lineage>
        <taxon>Bacteria</taxon>
        <taxon>Pseudomonadati</taxon>
        <taxon>Pseudomonadota</taxon>
        <taxon>Alphaproteobacteria</taxon>
        <taxon>Sphingomonadales</taxon>
        <taxon>Sphingomonadaceae</taxon>
        <taxon>Sphingobium</taxon>
    </lineage>
</organism>
<dbReference type="InterPro" id="IPR000297">
    <property type="entry name" value="PPIase_PpiC"/>
</dbReference>